<dbReference type="Pfam" id="PF02622">
    <property type="entry name" value="DUF179"/>
    <property type="match status" value="1"/>
</dbReference>
<accession>A0ABX3KWM3</accession>
<dbReference type="PANTHER" id="PTHR30327">
    <property type="entry name" value="UNCHARACTERIZED PROTEIN YQGE"/>
    <property type="match status" value="1"/>
</dbReference>
<name>A0ABX3KWM3_9PAST</name>
<proteinExistence type="inferred from homology"/>
<reference evidence="3 4" key="1">
    <citation type="submission" date="2016-10" db="EMBL/GenBank/DDBJ databases">
        <title>Rodentibacter gen. nov. and new species.</title>
        <authorList>
            <person name="Christensen H."/>
        </authorList>
    </citation>
    <scope>NUCLEOTIDE SEQUENCE [LARGE SCALE GENOMIC DNA]</scope>
    <source>
        <strain evidence="3 4">1998236014</strain>
    </source>
</reference>
<dbReference type="EMBL" id="MLAA01000039">
    <property type="protein sequence ID" value="OOF67766.1"/>
    <property type="molecule type" value="Genomic_DNA"/>
</dbReference>
<dbReference type="Gene3D" id="3.30.70.1300">
    <property type="entry name" value="VC0467-like domains"/>
    <property type="match status" value="1"/>
</dbReference>
<gene>
    <name evidence="3" type="ORF">BKG89_09225</name>
</gene>
<dbReference type="SUPFAM" id="SSF143456">
    <property type="entry name" value="VC0467-like"/>
    <property type="match status" value="1"/>
</dbReference>
<evidence type="ECO:0000256" key="1">
    <source>
        <dbReference type="ARBA" id="ARBA00009600"/>
    </source>
</evidence>
<dbReference type="PANTHER" id="PTHR30327:SF1">
    <property type="entry name" value="UPF0301 PROTEIN YQGE"/>
    <property type="match status" value="1"/>
</dbReference>
<dbReference type="Gene3D" id="3.40.1740.10">
    <property type="entry name" value="VC0467-like"/>
    <property type="match status" value="1"/>
</dbReference>
<evidence type="ECO:0000313" key="4">
    <source>
        <dbReference type="Proteomes" id="UP000188820"/>
    </source>
</evidence>
<dbReference type="HAMAP" id="MF_00758">
    <property type="entry name" value="UPF0301"/>
    <property type="match status" value="1"/>
</dbReference>
<evidence type="ECO:0000313" key="3">
    <source>
        <dbReference type="EMBL" id="OOF67766.1"/>
    </source>
</evidence>
<dbReference type="InterPro" id="IPR003774">
    <property type="entry name" value="AlgH-like"/>
</dbReference>
<comment type="similarity">
    <text evidence="1 2">Belongs to the UPF0301 (AlgH) family.</text>
</comment>
<dbReference type="Proteomes" id="UP000188820">
    <property type="component" value="Unassembled WGS sequence"/>
</dbReference>
<sequence length="186" mass="21000">MVNLQHHFLIAMPHLNDYFRQTVVYVCEHNDKGSMGLVLNQPTDLSVAELYSKLNFMTLNDRTFSNDLVLAGGPVNNERGFILHKKTPVEFQHSYNINDELCLTTSADVIDTFGSVRAPEKYLVALGCASWTEGQLEQEIADNAWLVVPANEQILFDVPYEDRYIAANQLLGILPHNFVTYQVGHS</sequence>
<organism evidence="3 4">
    <name type="scientific">Rodentibacter caecimuris</name>
    <dbReference type="NCBI Taxonomy" id="1796644"/>
    <lineage>
        <taxon>Bacteria</taxon>
        <taxon>Pseudomonadati</taxon>
        <taxon>Pseudomonadota</taxon>
        <taxon>Gammaproteobacteria</taxon>
        <taxon>Pasteurellales</taxon>
        <taxon>Pasteurellaceae</taxon>
        <taxon>Rodentibacter</taxon>
    </lineage>
</organism>
<keyword evidence="4" id="KW-1185">Reference proteome</keyword>
<comment type="caution">
    <text evidence="3">The sequence shown here is derived from an EMBL/GenBank/DDBJ whole genome shotgun (WGS) entry which is preliminary data.</text>
</comment>
<evidence type="ECO:0000256" key="2">
    <source>
        <dbReference type="HAMAP-Rule" id="MF_00758"/>
    </source>
</evidence>
<dbReference type="NCBIfam" id="NF001266">
    <property type="entry name" value="PRK00228.1-1"/>
    <property type="match status" value="1"/>
</dbReference>
<protein>
    <recommendedName>
        <fullName evidence="2">UPF0301 protein BKG89_09225</fullName>
    </recommendedName>
</protein>